<keyword evidence="2" id="KW-1185">Reference proteome</keyword>
<organism evidence="1 2">
    <name type="scientific">Portunus trituberculatus</name>
    <name type="common">Swimming crab</name>
    <name type="synonym">Neptunus trituberculatus</name>
    <dbReference type="NCBI Taxonomy" id="210409"/>
    <lineage>
        <taxon>Eukaryota</taxon>
        <taxon>Metazoa</taxon>
        <taxon>Ecdysozoa</taxon>
        <taxon>Arthropoda</taxon>
        <taxon>Crustacea</taxon>
        <taxon>Multicrustacea</taxon>
        <taxon>Malacostraca</taxon>
        <taxon>Eumalacostraca</taxon>
        <taxon>Eucarida</taxon>
        <taxon>Decapoda</taxon>
        <taxon>Pleocyemata</taxon>
        <taxon>Brachyura</taxon>
        <taxon>Eubrachyura</taxon>
        <taxon>Portunoidea</taxon>
        <taxon>Portunidae</taxon>
        <taxon>Portuninae</taxon>
        <taxon>Portunus</taxon>
    </lineage>
</organism>
<proteinExistence type="predicted"/>
<dbReference type="Pfam" id="PF10229">
    <property type="entry name" value="MMADHC"/>
    <property type="match status" value="1"/>
</dbReference>
<dbReference type="GO" id="GO:0009235">
    <property type="term" value="P:cobalamin metabolic process"/>
    <property type="evidence" value="ECO:0007669"/>
    <property type="project" value="InterPro"/>
</dbReference>
<dbReference type="InterPro" id="IPR019362">
    <property type="entry name" value="MMADHC"/>
</dbReference>
<comment type="caution">
    <text evidence="1">The sequence shown here is derived from an EMBL/GenBank/DDBJ whole genome shotgun (WGS) entry which is preliminary data.</text>
</comment>
<dbReference type="EMBL" id="VSRR010001020">
    <property type="protein sequence ID" value="MPC21806.1"/>
    <property type="molecule type" value="Genomic_DNA"/>
</dbReference>
<gene>
    <name evidence="1" type="primary">Mmadhc</name>
    <name evidence="1" type="ORF">E2C01_014805</name>
</gene>
<evidence type="ECO:0000313" key="2">
    <source>
        <dbReference type="Proteomes" id="UP000324222"/>
    </source>
</evidence>
<reference evidence="1 2" key="1">
    <citation type="submission" date="2019-05" db="EMBL/GenBank/DDBJ databases">
        <title>Another draft genome of Portunus trituberculatus and its Hox gene families provides insights of decapod evolution.</title>
        <authorList>
            <person name="Jeong J.-H."/>
            <person name="Song I."/>
            <person name="Kim S."/>
            <person name="Choi T."/>
            <person name="Kim D."/>
            <person name="Ryu S."/>
            <person name="Kim W."/>
        </authorList>
    </citation>
    <scope>NUCLEOTIDE SEQUENCE [LARGE SCALE GENOMIC DNA]</scope>
    <source>
        <tissue evidence="1">Muscle</tissue>
    </source>
</reference>
<name>A0A5B7DLE9_PORTR</name>
<evidence type="ECO:0000313" key="1">
    <source>
        <dbReference type="EMBL" id="MPC21806.1"/>
    </source>
</evidence>
<sequence>MAARLLYSGDRVVTVSARSLRSLCAGRRLFSSQGSNNSNEATPSPDVKEVATEQLDTWLDIRAGIFGPSDQRLPLPGNVGLSQHLGTPTRAPPPPQLTSVLPRAPIPDILTYKTNHENQLQALGQCSPEELPDFEESTKAAPAMPPHPADVLECKVQKCPDLIKKDFLDLFPGRNLRDGPLSVVTLSQRTKHDMSCWSEDMENEREELQLYFILAAEDICAILQREGYWADFIDPASGRPFLGQFTNSTLFETDERYRHLGFRIDDLGCCKVISHRNWGTHVFVGAIFTNAPMDSEVLEQALTKHERSRSPTEH</sequence>
<protein>
    <submittedName>
        <fullName evidence="1">Methylmalonic aciduria and homocystinuria type D, mitochondrial</fullName>
    </submittedName>
</protein>
<dbReference type="AlphaFoldDB" id="A0A5B7DLE9"/>
<dbReference type="GO" id="GO:0005739">
    <property type="term" value="C:mitochondrion"/>
    <property type="evidence" value="ECO:0007669"/>
    <property type="project" value="TreeGrafter"/>
</dbReference>
<dbReference type="Proteomes" id="UP000324222">
    <property type="component" value="Unassembled WGS sequence"/>
</dbReference>
<dbReference type="OrthoDB" id="10263782at2759"/>
<dbReference type="PANTHER" id="PTHR13192">
    <property type="entry name" value="MY011 PROTEIN"/>
    <property type="match status" value="1"/>
</dbReference>
<accession>A0A5B7DLE9</accession>
<dbReference type="PANTHER" id="PTHR13192:SF3">
    <property type="entry name" value="COBALAMIN TRAFFICKING PROTEIN CBLD"/>
    <property type="match status" value="1"/>
</dbReference>